<dbReference type="GeneID" id="59282997"/>
<evidence type="ECO:0000313" key="3">
    <source>
        <dbReference type="Proteomes" id="UP000578531"/>
    </source>
</evidence>
<evidence type="ECO:0000313" key="2">
    <source>
        <dbReference type="EMBL" id="KAF6240651.1"/>
    </source>
</evidence>
<dbReference type="AlphaFoldDB" id="A0A8H6L9N4"/>
<dbReference type="Proteomes" id="UP000578531">
    <property type="component" value="Unassembled WGS sequence"/>
</dbReference>
<gene>
    <name evidence="2" type="ORF">HO173_001323</name>
</gene>
<accession>A0A8H6L9N4</accession>
<feature type="compositionally biased region" description="Basic and acidic residues" evidence="1">
    <location>
        <begin position="38"/>
        <end position="50"/>
    </location>
</feature>
<feature type="compositionally biased region" description="Polar residues" evidence="1">
    <location>
        <begin position="78"/>
        <end position="91"/>
    </location>
</feature>
<proteinExistence type="predicted"/>
<feature type="compositionally biased region" description="Basic and acidic residues" evidence="1">
    <location>
        <begin position="104"/>
        <end position="120"/>
    </location>
</feature>
<organism evidence="2 3">
    <name type="scientific">Letharia columbiana</name>
    <dbReference type="NCBI Taxonomy" id="112416"/>
    <lineage>
        <taxon>Eukaryota</taxon>
        <taxon>Fungi</taxon>
        <taxon>Dikarya</taxon>
        <taxon>Ascomycota</taxon>
        <taxon>Pezizomycotina</taxon>
        <taxon>Lecanoromycetes</taxon>
        <taxon>OSLEUM clade</taxon>
        <taxon>Lecanoromycetidae</taxon>
        <taxon>Lecanorales</taxon>
        <taxon>Lecanorineae</taxon>
        <taxon>Parmeliaceae</taxon>
        <taxon>Letharia</taxon>
    </lineage>
</organism>
<protein>
    <submittedName>
        <fullName evidence="2">Uncharacterized protein</fullName>
    </submittedName>
</protein>
<keyword evidence="3" id="KW-1185">Reference proteome</keyword>
<reference evidence="2 3" key="1">
    <citation type="journal article" date="2020" name="Genomics">
        <title>Complete, high-quality genomes from long-read metagenomic sequencing of two wolf lichen thalli reveals enigmatic genome architecture.</title>
        <authorList>
            <person name="McKenzie S.K."/>
            <person name="Walston R.F."/>
            <person name="Allen J.L."/>
        </authorList>
    </citation>
    <scope>NUCLEOTIDE SEQUENCE [LARGE SCALE GENOMIC DNA]</scope>
    <source>
        <strain evidence="2">WasteWater2</strain>
    </source>
</reference>
<feature type="region of interest" description="Disordered" evidence="1">
    <location>
        <begin position="1"/>
        <end position="52"/>
    </location>
</feature>
<evidence type="ECO:0000256" key="1">
    <source>
        <dbReference type="SAM" id="MobiDB-lite"/>
    </source>
</evidence>
<feature type="region of interest" description="Disordered" evidence="1">
    <location>
        <begin position="78"/>
        <end position="136"/>
    </location>
</feature>
<sequence length="165" mass="18345">MENTAEKPSGNKATIVKNTAQLSKIPRHMLSTANAENTAEKLGESGETKRQKATIVKNTAQLQDPTSYASTVPHQIITQQAENTTATSLSSPLHKEKRRNYNRQMREHAENTMENMEKQAAKGHHRQEHGSAPKIPRHMLSTVPHQIITQQAENTTQLGLSSPLH</sequence>
<dbReference type="RefSeq" id="XP_037169910.1">
    <property type="nucleotide sequence ID" value="XM_037303263.1"/>
</dbReference>
<dbReference type="EMBL" id="JACCJC010000003">
    <property type="protein sequence ID" value="KAF6240651.1"/>
    <property type="molecule type" value="Genomic_DNA"/>
</dbReference>
<comment type="caution">
    <text evidence="2">The sequence shown here is derived from an EMBL/GenBank/DDBJ whole genome shotgun (WGS) entry which is preliminary data.</text>
</comment>
<name>A0A8H6L9N4_9LECA</name>